<dbReference type="EMBL" id="JH651384">
    <property type="protein sequence ID" value="EIJ36332.1"/>
    <property type="molecule type" value="Genomic_DNA"/>
</dbReference>
<dbReference type="GO" id="GO:0043484">
    <property type="term" value="P:regulation of RNA splicing"/>
    <property type="evidence" value="ECO:0007669"/>
    <property type="project" value="TreeGrafter"/>
</dbReference>
<accession>A0A656HJF0</accession>
<evidence type="ECO:0000256" key="1">
    <source>
        <dbReference type="SAM" id="MobiDB-lite"/>
    </source>
</evidence>
<gene>
    <name evidence="2" type="ORF">Thini_3831</name>
</gene>
<dbReference type="Proteomes" id="UP000005317">
    <property type="component" value="Unassembled WGS sequence"/>
</dbReference>
<evidence type="ECO:0000313" key="2">
    <source>
        <dbReference type="EMBL" id="EIJ36332.1"/>
    </source>
</evidence>
<feature type="region of interest" description="Disordered" evidence="1">
    <location>
        <begin position="703"/>
        <end position="728"/>
    </location>
</feature>
<dbReference type="OrthoDB" id="5801555at2"/>
<dbReference type="RefSeq" id="WP_002710208.1">
    <property type="nucleotide sequence ID" value="NZ_JH651384.1"/>
</dbReference>
<sequence>MTMFLIQALLWLLAVFLLGYGISRFLKSLFCRDQVDDIDAYTYNRPTAMPGVDAGRVGAPSRGISATTASALGGVAAAAAGAVAVARTKMEEAEFPEVSLKTPRMDADLPDVSLKAPRMDVGLPDVGLSAPAMVGLSGIDPHKPIVNPPDLDMELELPELGLPDIETALPEASLTMPEIKADVPDISLEMPEVDVPDISLEMSEAEVNVPSISLQAHELNPMDADANIPSVAFADEAPSLPEASTDDGGSLLDMAKGAVVAAGAGLVAKAASAMDFSGVDPHKPIVDPPDFDLDLPDMAVKSLGMGVDGIDPHKPIIDPPDLDMELAGLDLPDVKASLPEAAIEIPGIKAGLPDVSVEMPEVEADLPQPSLQAPELSPMEADASIPSVAFADEAPSLPEASTDDGGSLLDMAKGAVVAAGAGLVAKAASAMDFSGVDPHKPIVDPPDFDLDLPDMAVKSLGMGVDGINPHKPIVNPPDLDMELAGLDLPDVKASLPEAAIEIPGIKAGLPDVSVEMPEVEADLPQPSLQAPELSPMEADASIPSVAFADEAPSLPEASTDDGGSLLDMAKGAVVAAGAGLAAKAASAMDFSGVDPHKPIVDPPDFDLDLPDMAVKSLGMGVDGIDPHKPIIDPPDLDMALAGLDLPDVKASLPESLPEASTDDGGSLLDMAKGAVVAAGAGLAAKAASAMDFSGIDPHKPIIDPPDHTAALPASGWGAGTDAGKSEEDDDDADWLLALVRRIKYEYQGRNPRAVSKLWDAVSSDYDCSALDEYESLTLHPAQYDKLGISHCGVPHAGFVAVGGDVSSIEPGCAVLFHYPNVVVCRDHEDNHHFIRVTG</sequence>
<proteinExistence type="predicted"/>
<dbReference type="PANTHER" id="PTHR23348">
    <property type="entry name" value="PERIAXIN/AHNAK"/>
    <property type="match status" value="1"/>
</dbReference>
<protein>
    <submittedName>
        <fullName evidence="2">Uncharacterized protein</fullName>
    </submittedName>
</protein>
<dbReference type="GO" id="GO:0005737">
    <property type="term" value="C:cytoplasm"/>
    <property type="evidence" value="ECO:0007669"/>
    <property type="project" value="TreeGrafter"/>
</dbReference>
<dbReference type="InterPro" id="IPR052082">
    <property type="entry name" value="Myelin_sheath_structural"/>
</dbReference>
<reference evidence="3" key="1">
    <citation type="journal article" date="2011" name="Stand. Genomic Sci.">
        <title>Genome sequence of the filamentous, gliding Thiothrix nivea neotype strain (JP2(T)).</title>
        <authorList>
            <person name="Lapidus A."/>
            <person name="Nolan M."/>
            <person name="Lucas S."/>
            <person name="Glavina Del Rio T."/>
            <person name="Tice H."/>
            <person name="Cheng J.F."/>
            <person name="Tapia R."/>
            <person name="Han C."/>
            <person name="Goodwin L."/>
            <person name="Pitluck S."/>
            <person name="Liolios K."/>
            <person name="Pagani I."/>
            <person name="Ivanova N."/>
            <person name="Huntemann M."/>
            <person name="Mavromatis K."/>
            <person name="Mikhailova N."/>
            <person name="Pati A."/>
            <person name="Chen A."/>
            <person name="Palaniappan K."/>
            <person name="Land M."/>
            <person name="Brambilla E.M."/>
            <person name="Rohde M."/>
            <person name="Abt B."/>
            <person name="Verbarg S."/>
            <person name="Goker M."/>
            <person name="Bristow J."/>
            <person name="Eisen J.A."/>
            <person name="Markowitz V."/>
            <person name="Hugenholtz P."/>
            <person name="Kyrpides N.C."/>
            <person name="Klenk H.P."/>
            <person name="Woyke T."/>
        </authorList>
    </citation>
    <scope>NUCLEOTIDE SEQUENCE [LARGE SCALE GENOMIC DNA]</scope>
    <source>
        <strain evidence="3">ATCC 35100 / DSM 5205 / JP2</strain>
    </source>
</reference>
<evidence type="ECO:0000313" key="3">
    <source>
        <dbReference type="Proteomes" id="UP000005317"/>
    </source>
</evidence>
<name>A0A656HJF0_THINJ</name>
<dbReference type="PANTHER" id="PTHR23348:SF16">
    <property type="entry name" value="LEUCINE RICH REPEAT FAMILY PROTEIN"/>
    <property type="match status" value="1"/>
</dbReference>
<dbReference type="AlphaFoldDB" id="A0A656HJF0"/>
<keyword evidence="3" id="KW-1185">Reference proteome</keyword>
<organism evidence="2 3">
    <name type="scientific">Thiothrix nivea (strain ATCC 35100 / DSM 5205 / JP2)</name>
    <dbReference type="NCBI Taxonomy" id="870187"/>
    <lineage>
        <taxon>Bacteria</taxon>
        <taxon>Pseudomonadati</taxon>
        <taxon>Pseudomonadota</taxon>
        <taxon>Gammaproteobacteria</taxon>
        <taxon>Thiotrichales</taxon>
        <taxon>Thiotrichaceae</taxon>
        <taxon>Thiothrix</taxon>
    </lineage>
</organism>